<accession>A0ABW2TH52</accession>
<comment type="caution">
    <text evidence="5">The sequence shown here is derived from an EMBL/GenBank/DDBJ whole genome shotgun (WGS) entry which is preliminary data.</text>
</comment>
<evidence type="ECO:0000313" key="5">
    <source>
        <dbReference type="EMBL" id="MFC7612548.1"/>
    </source>
</evidence>
<evidence type="ECO:0000313" key="6">
    <source>
        <dbReference type="Proteomes" id="UP001596512"/>
    </source>
</evidence>
<organism evidence="5 6">
    <name type="scientific">Actinokineospora soli</name>
    <dbReference type="NCBI Taxonomy" id="1048753"/>
    <lineage>
        <taxon>Bacteria</taxon>
        <taxon>Bacillati</taxon>
        <taxon>Actinomycetota</taxon>
        <taxon>Actinomycetes</taxon>
        <taxon>Pseudonocardiales</taxon>
        <taxon>Pseudonocardiaceae</taxon>
        <taxon>Actinokineospora</taxon>
    </lineage>
</organism>
<comment type="subcellular location">
    <subcellularLocation>
        <location evidence="1">Cytoplasm</location>
    </subcellularLocation>
</comment>
<evidence type="ECO:0000256" key="2">
    <source>
        <dbReference type="ARBA" id="ARBA00006411"/>
    </source>
</evidence>
<comment type="similarity">
    <text evidence="2">Belongs to the EspG family.</text>
</comment>
<dbReference type="InterPro" id="IPR025734">
    <property type="entry name" value="EspG"/>
</dbReference>
<keyword evidence="6" id="KW-1185">Reference proteome</keyword>
<name>A0ABW2TH52_9PSEU</name>
<evidence type="ECO:0000256" key="3">
    <source>
        <dbReference type="ARBA" id="ARBA00022490"/>
    </source>
</evidence>
<protein>
    <submittedName>
        <fullName evidence="5">ESX secretion-associated protein EspG</fullName>
    </submittedName>
</protein>
<gene>
    <name evidence="5" type="ORF">ACFQV2_01625</name>
</gene>
<proteinExistence type="inferred from homology"/>
<dbReference type="Proteomes" id="UP001596512">
    <property type="component" value="Unassembled WGS sequence"/>
</dbReference>
<evidence type="ECO:0000256" key="4">
    <source>
        <dbReference type="ARBA" id="ARBA00023186"/>
    </source>
</evidence>
<sequence length="249" mass="26816">MPSAETLDQLALDFLWEAMGAGELPYPLQVRSHGETVDERAHLRARMHAELAARGLIDRYGRVEPHVEDWLGVLARPDLAIDALFMPELPGRAVAVFAAAAGSTGVVASQSGDDLHLRRVRGDSLVTEVIAMLPPAPRGQQPSISLPADEFAAIGPRAVRGGDESDPRVAAARLVSAPNVRGGQFGVTARDRSGARTRGPVLSWFDKPEGRYLASASRGRDGREWITVAPADVQTMRHRLGQLVAEVTR</sequence>
<dbReference type="EMBL" id="JBHTEY010000004">
    <property type="protein sequence ID" value="MFC7612548.1"/>
    <property type="molecule type" value="Genomic_DNA"/>
</dbReference>
<dbReference type="Pfam" id="PF14011">
    <property type="entry name" value="ESX-1_EspG"/>
    <property type="match status" value="1"/>
</dbReference>
<keyword evidence="3" id="KW-0963">Cytoplasm</keyword>
<keyword evidence="4" id="KW-0143">Chaperone</keyword>
<evidence type="ECO:0000256" key="1">
    <source>
        <dbReference type="ARBA" id="ARBA00004496"/>
    </source>
</evidence>
<reference evidence="6" key="1">
    <citation type="journal article" date="2019" name="Int. J. Syst. Evol. Microbiol.">
        <title>The Global Catalogue of Microorganisms (GCM) 10K type strain sequencing project: providing services to taxonomists for standard genome sequencing and annotation.</title>
        <authorList>
            <consortium name="The Broad Institute Genomics Platform"/>
            <consortium name="The Broad Institute Genome Sequencing Center for Infectious Disease"/>
            <person name="Wu L."/>
            <person name="Ma J."/>
        </authorList>
    </citation>
    <scope>NUCLEOTIDE SEQUENCE [LARGE SCALE GENOMIC DNA]</scope>
    <source>
        <strain evidence="6">JCM 17695</strain>
    </source>
</reference>